<dbReference type="Proteomes" id="UP000276215">
    <property type="component" value="Unassembled WGS sequence"/>
</dbReference>
<evidence type="ECO:0000259" key="2">
    <source>
        <dbReference type="Pfam" id="PF00549"/>
    </source>
</evidence>
<accession>A0A3N4JFC0</accession>
<dbReference type="InterPro" id="IPR005811">
    <property type="entry name" value="SUCC_ACL_C"/>
</dbReference>
<dbReference type="Gene3D" id="3.40.50.261">
    <property type="entry name" value="Succinyl-CoA synthetase domains"/>
    <property type="match status" value="1"/>
</dbReference>
<dbReference type="STRING" id="1336337.A0A3N4JFC0"/>
<dbReference type="GO" id="GO:0042709">
    <property type="term" value="C:succinate-CoA ligase complex"/>
    <property type="evidence" value="ECO:0007669"/>
    <property type="project" value="TreeGrafter"/>
</dbReference>
<reference evidence="3 4" key="1">
    <citation type="journal article" date="2018" name="Nat. Ecol. Evol.">
        <title>Pezizomycetes genomes reveal the molecular basis of ectomycorrhizal truffle lifestyle.</title>
        <authorList>
            <person name="Murat C."/>
            <person name="Payen T."/>
            <person name="Noel B."/>
            <person name="Kuo A."/>
            <person name="Morin E."/>
            <person name="Chen J."/>
            <person name="Kohler A."/>
            <person name="Krizsan K."/>
            <person name="Balestrini R."/>
            <person name="Da Silva C."/>
            <person name="Montanini B."/>
            <person name="Hainaut M."/>
            <person name="Levati E."/>
            <person name="Barry K.W."/>
            <person name="Belfiori B."/>
            <person name="Cichocki N."/>
            <person name="Clum A."/>
            <person name="Dockter R.B."/>
            <person name="Fauchery L."/>
            <person name="Guy J."/>
            <person name="Iotti M."/>
            <person name="Le Tacon F."/>
            <person name="Lindquist E.A."/>
            <person name="Lipzen A."/>
            <person name="Malagnac F."/>
            <person name="Mello A."/>
            <person name="Molinier V."/>
            <person name="Miyauchi S."/>
            <person name="Poulain J."/>
            <person name="Riccioni C."/>
            <person name="Rubini A."/>
            <person name="Sitrit Y."/>
            <person name="Splivallo R."/>
            <person name="Traeger S."/>
            <person name="Wang M."/>
            <person name="Zifcakova L."/>
            <person name="Wipf D."/>
            <person name="Zambonelli A."/>
            <person name="Paolocci F."/>
            <person name="Nowrousian M."/>
            <person name="Ottonello S."/>
            <person name="Baldrian P."/>
            <person name="Spatafora J.W."/>
            <person name="Henrissat B."/>
            <person name="Nagy L.G."/>
            <person name="Aury J.M."/>
            <person name="Wincker P."/>
            <person name="Grigoriev I.V."/>
            <person name="Bonfante P."/>
            <person name="Martin F.M."/>
        </authorList>
    </citation>
    <scope>NUCLEOTIDE SEQUENCE [LARGE SCALE GENOMIC DNA]</scope>
    <source>
        <strain evidence="3 4">120613-1</strain>
    </source>
</reference>
<proteinExistence type="predicted"/>
<gene>
    <name evidence="3" type="ORF">L873DRAFT_1692500</name>
</gene>
<dbReference type="AlphaFoldDB" id="A0A3N4JFC0"/>
<dbReference type="PANTHER" id="PTHR11815:SF10">
    <property type="entry name" value="SUCCINATE--COA LIGASE [GDP-FORMING] SUBUNIT BETA, MITOCHONDRIAL"/>
    <property type="match status" value="1"/>
</dbReference>
<dbReference type="SUPFAM" id="SSF52210">
    <property type="entry name" value="Succinyl-CoA synthetase domains"/>
    <property type="match status" value="1"/>
</dbReference>
<keyword evidence="1" id="KW-0547">Nucleotide-binding</keyword>
<dbReference type="GO" id="GO:0004775">
    <property type="term" value="F:succinate-CoA ligase (ADP-forming) activity"/>
    <property type="evidence" value="ECO:0007669"/>
    <property type="project" value="TreeGrafter"/>
</dbReference>
<dbReference type="OrthoDB" id="1664372at2759"/>
<dbReference type="FunFam" id="3.40.50.261:FF:000001">
    <property type="entry name" value="Succinate--CoA ligase [ADP-forming] subunit beta"/>
    <property type="match status" value="1"/>
</dbReference>
<evidence type="ECO:0000256" key="1">
    <source>
        <dbReference type="ARBA" id="ARBA00022741"/>
    </source>
</evidence>
<dbReference type="GO" id="GO:0006104">
    <property type="term" value="P:succinyl-CoA metabolic process"/>
    <property type="evidence" value="ECO:0007669"/>
    <property type="project" value="TreeGrafter"/>
</dbReference>
<organism evidence="3 4">
    <name type="scientific">Choiromyces venosus 120613-1</name>
    <dbReference type="NCBI Taxonomy" id="1336337"/>
    <lineage>
        <taxon>Eukaryota</taxon>
        <taxon>Fungi</taxon>
        <taxon>Dikarya</taxon>
        <taxon>Ascomycota</taxon>
        <taxon>Pezizomycotina</taxon>
        <taxon>Pezizomycetes</taxon>
        <taxon>Pezizales</taxon>
        <taxon>Tuberaceae</taxon>
        <taxon>Choiromyces</taxon>
    </lineage>
</organism>
<dbReference type="GO" id="GO:0006099">
    <property type="term" value="P:tricarboxylic acid cycle"/>
    <property type="evidence" value="ECO:0007669"/>
    <property type="project" value="TreeGrafter"/>
</dbReference>
<protein>
    <submittedName>
        <fullName evidence="3">Succinyl-CoA synthetase-like protein</fullName>
    </submittedName>
</protein>
<dbReference type="PANTHER" id="PTHR11815">
    <property type="entry name" value="SUCCINYL-COA SYNTHETASE BETA CHAIN"/>
    <property type="match status" value="1"/>
</dbReference>
<name>A0A3N4JFC0_9PEZI</name>
<sequence length="182" mass="20026">MITTSFSYIPPYRSLFLSLPATTISPDPVTQPTPKHNIVYIPYPPFDSPRPRVGTIVNGAGLSMNTLDILTLHGLHPSNMLDTGGKATAETIWESFRMVLSDTSVKVLFVNVFGGLTLCDVIAKGIVLAFKEVGIEVPVVVRLRGMREKEGWRILQESKLPIFAFDDLEDAVEKVKELVAKG</sequence>
<dbReference type="InterPro" id="IPR016102">
    <property type="entry name" value="Succinyl-CoA_synth-like"/>
</dbReference>
<evidence type="ECO:0000313" key="3">
    <source>
        <dbReference type="EMBL" id="RPA96943.1"/>
    </source>
</evidence>
<dbReference type="GO" id="GO:0000166">
    <property type="term" value="F:nucleotide binding"/>
    <property type="evidence" value="ECO:0007669"/>
    <property type="project" value="UniProtKB-KW"/>
</dbReference>
<dbReference type="EMBL" id="ML120409">
    <property type="protein sequence ID" value="RPA96943.1"/>
    <property type="molecule type" value="Genomic_DNA"/>
</dbReference>
<keyword evidence="4" id="KW-1185">Reference proteome</keyword>
<evidence type="ECO:0000313" key="4">
    <source>
        <dbReference type="Proteomes" id="UP000276215"/>
    </source>
</evidence>
<feature type="domain" description="ATP-citrate synthase/succinyl-CoA ligase C-terminal" evidence="2">
    <location>
        <begin position="56"/>
        <end position="175"/>
    </location>
</feature>
<dbReference type="Pfam" id="PF00549">
    <property type="entry name" value="Ligase_CoA"/>
    <property type="match status" value="1"/>
</dbReference>